<accession>A0ABS5ZZ55</accession>
<protein>
    <recommendedName>
        <fullName evidence="4">Lipocalin-like domain-containing protein</fullName>
    </recommendedName>
</protein>
<evidence type="ECO:0008006" key="4">
    <source>
        <dbReference type="Google" id="ProtNLM"/>
    </source>
</evidence>
<organism evidence="2 3">
    <name type="scientific">Acidithiobacillus sulfurivorans</name>
    <dbReference type="NCBI Taxonomy" id="1958756"/>
    <lineage>
        <taxon>Bacteria</taxon>
        <taxon>Pseudomonadati</taxon>
        <taxon>Pseudomonadota</taxon>
        <taxon>Acidithiobacillia</taxon>
        <taxon>Acidithiobacillales</taxon>
        <taxon>Acidithiobacillaceae</taxon>
        <taxon>Acidithiobacillus</taxon>
    </lineage>
</organism>
<feature type="chain" id="PRO_5045403497" description="Lipocalin-like domain-containing protein" evidence="1">
    <location>
        <begin position="31"/>
        <end position="157"/>
    </location>
</feature>
<keyword evidence="3" id="KW-1185">Reference proteome</keyword>
<evidence type="ECO:0000256" key="1">
    <source>
        <dbReference type="SAM" id="SignalP"/>
    </source>
</evidence>
<name>A0ABS5ZZ55_9PROT</name>
<evidence type="ECO:0000313" key="2">
    <source>
        <dbReference type="EMBL" id="MBU2759720.1"/>
    </source>
</evidence>
<comment type="caution">
    <text evidence="2">The sequence shown here is derived from an EMBL/GenBank/DDBJ whole genome shotgun (WGS) entry which is preliminary data.</text>
</comment>
<dbReference type="EMBL" id="JAAOMP010000069">
    <property type="protein sequence ID" value="MBU2759720.1"/>
    <property type="molecule type" value="Genomic_DNA"/>
</dbReference>
<evidence type="ECO:0000313" key="3">
    <source>
        <dbReference type="Proteomes" id="UP000755654"/>
    </source>
</evidence>
<reference evidence="2 3" key="1">
    <citation type="journal article" date="2021" name="ISME J.">
        <title>Genomic evolution of the class Acidithiobacillia: deep-branching Proteobacteria living in extreme acidic conditions.</title>
        <authorList>
            <person name="Moya-Beltran A."/>
            <person name="Beard S."/>
            <person name="Rojas-Villalobos C."/>
            <person name="Issotta F."/>
            <person name="Gallardo Y."/>
            <person name="Ulloa R."/>
            <person name="Giaveno A."/>
            <person name="Degli Esposti M."/>
            <person name="Johnson D.B."/>
            <person name="Quatrini R."/>
        </authorList>
    </citation>
    <scope>NUCLEOTIDE SEQUENCE [LARGE SCALE GENOMIC DNA]</scope>
    <source>
        <strain evidence="2 3">RW2</strain>
    </source>
</reference>
<dbReference type="RefSeq" id="WP_215883397.1">
    <property type="nucleotide sequence ID" value="NZ_JAAOMP010000069.1"/>
</dbReference>
<gene>
    <name evidence="2" type="ORF">HAP95_06070</name>
</gene>
<sequence>MTMMQILRSLHVVLTGCALSLLISGVPVDAATTPTPTASTTPRLTIADFMGTWKIFARTSMGGDFLPIVKAQNDGMIGKKIHFGNKSIKDTFLYVLPNYIKNPIYSVEYKDLLPDTAYPDTLWIKYPYNDNHKTIVYFKVGRMSKTEKKNIYTAFEV</sequence>
<proteinExistence type="predicted"/>
<keyword evidence="1" id="KW-0732">Signal</keyword>
<feature type="signal peptide" evidence="1">
    <location>
        <begin position="1"/>
        <end position="30"/>
    </location>
</feature>
<dbReference type="Proteomes" id="UP000755654">
    <property type="component" value="Unassembled WGS sequence"/>
</dbReference>